<sequence>MQCRCKAQSRACHAIWSLAYQSVLVLVRFWLHARLMPDSNISASRRRLLSPSSRPLHLHSPISSLSPLFYFSSSWDHGPHWLQGSSSVVLCTEYRLGNAHSLFRAILPPCLIHRDGHDP</sequence>
<evidence type="ECO:0000313" key="1">
    <source>
        <dbReference type="EMBL" id="PTB55219.1"/>
    </source>
</evidence>
<reference evidence="1 2" key="1">
    <citation type="submission" date="2016-07" db="EMBL/GenBank/DDBJ databases">
        <title>Multiple horizontal gene transfer events from other fungi enriched the ability of initially mycotrophic Trichoderma (Ascomycota) to feed on dead plant biomass.</title>
        <authorList>
            <consortium name="DOE Joint Genome Institute"/>
            <person name="Aerts A."/>
            <person name="Atanasova L."/>
            <person name="Chenthamara K."/>
            <person name="Zhang J."/>
            <person name="Grujic M."/>
            <person name="Henrissat B."/>
            <person name="Kuo A."/>
            <person name="Salamov A."/>
            <person name="Lipzen A."/>
            <person name="Labutti K."/>
            <person name="Barry K."/>
            <person name="Miao Y."/>
            <person name="Rahimi M.J."/>
            <person name="Shen Q."/>
            <person name="Grigoriev I.V."/>
            <person name="Kubicek C.P."/>
            <person name="Druzhinina I.S."/>
        </authorList>
    </citation>
    <scope>NUCLEOTIDE SEQUENCE [LARGE SCALE GENOMIC DNA]</scope>
    <source>
        <strain evidence="1 2">CBS 226.95</strain>
    </source>
</reference>
<organism evidence="1 2">
    <name type="scientific">Trichoderma harzianum CBS 226.95</name>
    <dbReference type="NCBI Taxonomy" id="983964"/>
    <lineage>
        <taxon>Eukaryota</taxon>
        <taxon>Fungi</taxon>
        <taxon>Dikarya</taxon>
        <taxon>Ascomycota</taxon>
        <taxon>Pezizomycotina</taxon>
        <taxon>Sordariomycetes</taxon>
        <taxon>Hypocreomycetidae</taxon>
        <taxon>Hypocreales</taxon>
        <taxon>Hypocreaceae</taxon>
        <taxon>Trichoderma</taxon>
    </lineage>
</organism>
<evidence type="ECO:0000313" key="2">
    <source>
        <dbReference type="Proteomes" id="UP000241690"/>
    </source>
</evidence>
<dbReference type="Proteomes" id="UP000241690">
    <property type="component" value="Unassembled WGS sequence"/>
</dbReference>
<dbReference type="GeneID" id="36623748"/>
<name>A0A2T4ADS0_TRIHA</name>
<keyword evidence="2" id="KW-1185">Reference proteome</keyword>
<accession>A0A2T4ADS0</accession>
<protein>
    <submittedName>
        <fullName evidence="1">Uncharacterized protein</fullName>
    </submittedName>
</protein>
<dbReference type="EMBL" id="KZ679680">
    <property type="protein sequence ID" value="PTB55219.1"/>
    <property type="molecule type" value="Genomic_DNA"/>
</dbReference>
<dbReference type="RefSeq" id="XP_024774896.1">
    <property type="nucleotide sequence ID" value="XM_024915181.1"/>
</dbReference>
<dbReference type="AlphaFoldDB" id="A0A2T4ADS0"/>
<gene>
    <name evidence="1" type="ORF">M431DRAFT_439243</name>
</gene>
<proteinExistence type="predicted"/>